<dbReference type="AlphaFoldDB" id="B2W547"/>
<gene>
    <name evidence="1" type="ORF">PTRG_04747</name>
</gene>
<dbReference type="InParanoid" id="B2W547"/>
<dbReference type="HOGENOM" id="CLU_1886817_0_0_1"/>
<sequence>MYFKKFRKVGFGPHDGFSMVEGRFRFSGATARQSINQMSCVDLWLFLRKNSIYNLEPIGPAWFGLALGIMSDVEKMMETMEIKENRQIDTWYMYMTQATSSHERMKSLPAAWNAAKLLQGLSENIKTSALQPGRR</sequence>
<evidence type="ECO:0000313" key="2">
    <source>
        <dbReference type="Proteomes" id="UP000001471"/>
    </source>
</evidence>
<protein>
    <submittedName>
        <fullName evidence="1">Uncharacterized protein</fullName>
    </submittedName>
</protein>
<evidence type="ECO:0000313" key="1">
    <source>
        <dbReference type="EMBL" id="EDU47654.1"/>
    </source>
</evidence>
<reference evidence="2" key="1">
    <citation type="journal article" date="2013" name="G3 (Bethesda)">
        <title>Comparative genomics of a plant-pathogenic fungus, Pyrenophora tritici-repentis, reveals transduplication and the impact of repeat elements on pathogenicity and population divergence.</title>
        <authorList>
            <person name="Manning V.A."/>
            <person name="Pandelova I."/>
            <person name="Dhillon B."/>
            <person name="Wilhelm L.J."/>
            <person name="Goodwin S.B."/>
            <person name="Berlin A.M."/>
            <person name="Figueroa M."/>
            <person name="Freitag M."/>
            <person name="Hane J.K."/>
            <person name="Henrissat B."/>
            <person name="Holman W.H."/>
            <person name="Kodira C.D."/>
            <person name="Martin J."/>
            <person name="Oliver R.P."/>
            <person name="Robbertse B."/>
            <person name="Schackwitz W."/>
            <person name="Schwartz D.C."/>
            <person name="Spatafora J.W."/>
            <person name="Turgeon B.G."/>
            <person name="Yandava C."/>
            <person name="Young S."/>
            <person name="Zhou S."/>
            <person name="Zeng Q."/>
            <person name="Grigoriev I.V."/>
            <person name="Ma L.-J."/>
            <person name="Ciuffetti L.M."/>
        </authorList>
    </citation>
    <scope>NUCLEOTIDE SEQUENCE [LARGE SCALE GENOMIC DNA]</scope>
    <source>
        <strain evidence="2">Pt-1C-BFP</strain>
    </source>
</reference>
<dbReference type="Proteomes" id="UP000001471">
    <property type="component" value="Unassembled WGS sequence"/>
</dbReference>
<organism evidence="1 2">
    <name type="scientific">Pyrenophora tritici-repentis (strain Pt-1C-BFP)</name>
    <name type="common">Wheat tan spot fungus</name>
    <name type="synonym">Drechslera tritici-repentis</name>
    <dbReference type="NCBI Taxonomy" id="426418"/>
    <lineage>
        <taxon>Eukaryota</taxon>
        <taxon>Fungi</taxon>
        <taxon>Dikarya</taxon>
        <taxon>Ascomycota</taxon>
        <taxon>Pezizomycotina</taxon>
        <taxon>Dothideomycetes</taxon>
        <taxon>Pleosporomycetidae</taxon>
        <taxon>Pleosporales</taxon>
        <taxon>Pleosporineae</taxon>
        <taxon>Pleosporaceae</taxon>
        <taxon>Pyrenophora</taxon>
    </lineage>
</organism>
<dbReference type="EMBL" id="DS231618">
    <property type="protein sequence ID" value="EDU47654.1"/>
    <property type="molecule type" value="Genomic_DNA"/>
</dbReference>
<accession>B2W547</accession>
<name>B2W547_PYRTR</name>
<proteinExistence type="predicted"/>